<accession>A0A540LNK9</accession>
<keyword evidence="3" id="KW-1185">Reference proteome</keyword>
<name>A0A540LNK9_MALBA</name>
<evidence type="ECO:0000256" key="1">
    <source>
        <dbReference type="SAM" id="MobiDB-lite"/>
    </source>
</evidence>
<dbReference type="Proteomes" id="UP000315295">
    <property type="component" value="Unassembled WGS sequence"/>
</dbReference>
<dbReference type="EMBL" id="VIEB01000523">
    <property type="protein sequence ID" value="TQD87852.1"/>
    <property type="molecule type" value="Genomic_DNA"/>
</dbReference>
<comment type="caution">
    <text evidence="2">The sequence shown here is derived from an EMBL/GenBank/DDBJ whole genome shotgun (WGS) entry which is preliminary data.</text>
</comment>
<gene>
    <name evidence="2" type="ORF">C1H46_026590</name>
</gene>
<organism evidence="2 3">
    <name type="scientific">Malus baccata</name>
    <name type="common">Siberian crab apple</name>
    <name type="synonym">Pyrus baccata</name>
    <dbReference type="NCBI Taxonomy" id="106549"/>
    <lineage>
        <taxon>Eukaryota</taxon>
        <taxon>Viridiplantae</taxon>
        <taxon>Streptophyta</taxon>
        <taxon>Embryophyta</taxon>
        <taxon>Tracheophyta</taxon>
        <taxon>Spermatophyta</taxon>
        <taxon>Magnoliopsida</taxon>
        <taxon>eudicotyledons</taxon>
        <taxon>Gunneridae</taxon>
        <taxon>Pentapetalae</taxon>
        <taxon>rosids</taxon>
        <taxon>fabids</taxon>
        <taxon>Rosales</taxon>
        <taxon>Rosaceae</taxon>
        <taxon>Amygdaloideae</taxon>
        <taxon>Maleae</taxon>
        <taxon>Malus</taxon>
    </lineage>
</organism>
<protein>
    <submittedName>
        <fullName evidence="2">Uncharacterized protein</fullName>
    </submittedName>
</protein>
<feature type="region of interest" description="Disordered" evidence="1">
    <location>
        <begin position="80"/>
        <end position="99"/>
    </location>
</feature>
<sequence>MNFLRKLIVAIDQQFSKECYFRIYYERMILSLNANYKEDFILVYNNQLNHRRSSNFNQQTRHLEFFNSTTIDSKIRTLSPEGNPIHTMSTNQQAPILNL</sequence>
<evidence type="ECO:0000313" key="2">
    <source>
        <dbReference type="EMBL" id="TQD87852.1"/>
    </source>
</evidence>
<proteinExistence type="predicted"/>
<evidence type="ECO:0000313" key="3">
    <source>
        <dbReference type="Proteomes" id="UP000315295"/>
    </source>
</evidence>
<dbReference type="AlphaFoldDB" id="A0A540LNK9"/>
<reference evidence="2 3" key="1">
    <citation type="journal article" date="2019" name="G3 (Bethesda)">
        <title>Sequencing of a Wild Apple (Malus baccata) Genome Unravels the Differences Between Cultivated and Wild Apple Species Regarding Disease Resistance and Cold Tolerance.</title>
        <authorList>
            <person name="Chen X."/>
        </authorList>
    </citation>
    <scope>NUCLEOTIDE SEQUENCE [LARGE SCALE GENOMIC DNA]</scope>
    <source>
        <strain evidence="3">cv. Shandingzi</strain>
        <tissue evidence="2">Leaves</tissue>
    </source>
</reference>
<feature type="compositionally biased region" description="Polar residues" evidence="1">
    <location>
        <begin position="86"/>
        <end position="99"/>
    </location>
</feature>